<reference evidence="9" key="1">
    <citation type="submission" date="2023-07" db="EMBL/GenBank/DDBJ databases">
        <title>Degradation of tert-butanol by M. austroafricanum TBA100.</title>
        <authorList>
            <person name="Helbich S."/>
            <person name="Vainshtein Y."/>
        </authorList>
    </citation>
    <scope>NUCLEOTIDE SEQUENCE</scope>
    <source>
        <strain evidence="9">TBA100</strain>
    </source>
</reference>
<dbReference type="NCBIfam" id="TIGR02937">
    <property type="entry name" value="sigma70-ECF"/>
    <property type="match status" value="1"/>
</dbReference>
<feature type="domain" description="RNA polymerase sigma-70 region 2" evidence="7">
    <location>
        <begin position="15"/>
        <end position="77"/>
    </location>
</feature>
<dbReference type="Gene3D" id="3.10.450.50">
    <property type="match status" value="1"/>
</dbReference>
<dbReference type="Pfam" id="PF08281">
    <property type="entry name" value="Sigma70_r4_2"/>
    <property type="match status" value="1"/>
</dbReference>
<dbReference type="SUPFAM" id="SSF54427">
    <property type="entry name" value="NTF2-like"/>
    <property type="match status" value="1"/>
</dbReference>
<evidence type="ECO:0000256" key="1">
    <source>
        <dbReference type="ARBA" id="ARBA00010641"/>
    </source>
</evidence>
<keyword evidence="4" id="KW-0731">Sigma factor</keyword>
<evidence type="ECO:0000256" key="3">
    <source>
        <dbReference type="ARBA" id="ARBA00023015"/>
    </source>
</evidence>
<dbReference type="InterPro" id="IPR013324">
    <property type="entry name" value="RNA_pol_sigma_r3/r4-like"/>
</dbReference>
<evidence type="ECO:0000259" key="7">
    <source>
        <dbReference type="Pfam" id="PF04542"/>
    </source>
</evidence>
<keyword evidence="6" id="KW-0804">Transcription</keyword>
<evidence type="ECO:0000313" key="10">
    <source>
        <dbReference type="Proteomes" id="UP001172687"/>
    </source>
</evidence>
<accession>A0ABT8H8F3</accession>
<keyword evidence="5" id="KW-0238">DNA-binding</keyword>
<evidence type="ECO:0000256" key="5">
    <source>
        <dbReference type="ARBA" id="ARBA00023125"/>
    </source>
</evidence>
<comment type="caution">
    <text evidence="9">The sequence shown here is derived from an EMBL/GenBank/DDBJ whole genome shotgun (WGS) entry which is preliminary data.</text>
</comment>
<dbReference type="SUPFAM" id="SSF88946">
    <property type="entry name" value="Sigma2 domain of RNA polymerase sigma factors"/>
    <property type="match status" value="1"/>
</dbReference>
<organism evidence="9 10">
    <name type="scientific">Mycolicibacterium austroafricanum</name>
    <name type="common">Mycobacterium austroafricanum</name>
    <dbReference type="NCBI Taxonomy" id="39687"/>
    <lineage>
        <taxon>Bacteria</taxon>
        <taxon>Bacillati</taxon>
        <taxon>Actinomycetota</taxon>
        <taxon>Actinomycetes</taxon>
        <taxon>Mycobacteriales</taxon>
        <taxon>Mycobacteriaceae</taxon>
        <taxon>Mycolicibacterium</taxon>
    </lineage>
</organism>
<keyword evidence="10" id="KW-1185">Reference proteome</keyword>
<dbReference type="InterPro" id="IPR013325">
    <property type="entry name" value="RNA_pol_sigma_r2"/>
</dbReference>
<dbReference type="InterPro" id="IPR052704">
    <property type="entry name" value="ECF_Sigma-70_Domain"/>
</dbReference>
<dbReference type="CDD" id="cd06171">
    <property type="entry name" value="Sigma70_r4"/>
    <property type="match status" value="1"/>
</dbReference>
<proteinExistence type="inferred from homology"/>
<gene>
    <name evidence="9" type="ORF">QYF68_03200</name>
</gene>
<dbReference type="NCBIfam" id="NF007214">
    <property type="entry name" value="PRK09636.1"/>
    <property type="match status" value="1"/>
</dbReference>
<dbReference type="PANTHER" id="PTHR30173">
    <property type="entry name" value="SIGMA 19 FACTOR"/>
    <property type="match status" value="1"/>
</dbReference>
<dbReference type="SUPFAM" id="SSF88659">
    <property type="entry name" value="Sigma3 and sigma4 domains of RNA polymerase sigma factors"/>
    <property type="match status" value="1"/>
</dbReference>
<keyword evidence="3" id="KW-0805">Transcription regulation</keyword>
<dbReference type="RefSeq" id="WP_105387697.1">
    <property type="nucleotide sequence ID" value="NZ_CP070380.1"/>
</dbReference>
<dbReference type="NCBIfam" id="TIGR02957">
    <property type="entry name" value="SigX4"/>
    <property type="match status" value="1"/>
</dbReference>
<dbReference type="Gene3D" id="1.10.10.10">
    <property type="entry name" value="Winged helix-like DNA-binding domain superfamily/Winged helix DNA-binding domain"/>
    <property type="match status" value="1"/>
</dbReference>
<dbReference type="InterPro" id="IPR036388">
    <property type="entry name" value="WH-like_DNA-bd_sf"/>
</dbReference>
<evidence type="ECO:0000256" key="2">
    <source>
        <dbReference type="ARBA" id="ARBA00011344"/>
    </source>
</evidence>
<dbReference type="InterPro" id="IPR032710">
    <property type="entry name" value="NTF2-like_dom_sf"/>
</dbReference>
<sequence>MTASTDEHGERFTVLRPLLFTIAYEILGSATESEDVLQDSYLRWADVDLATVRDTKSYLAQLVTREALNALRARSRRREEYVGPWLPEPLLLDERDASADIVLAESVSMAMLVLLETLTPDERAVFVLREVFGFDYDEIAGAVGRSTQAVRQIAHRAKEHVHARRKRFGPVDSRRTTQITEQFLTAAATGDMEELVSMLAPGATWTADHGGKATAVRRPVVGARKVAAIMARVFQVVRKTPQMRLETAVYNSAPAVVVYTEDHLEGVLLFEVVDDKITNLYAMRNPDKLTGITIPRKITR</sequence>
<dbReference type="EMBL" id="JAUHTC010000017">
    <property type="protein sequence ID" value="MDN4516830.1"/>
    <property type="molecule type" value="Genomic_DNA"/>
</dbReference>
<feature type="domain" description="RNA polymerase sigma factor 70 region 4 type 2" evidence="8">
    <location>
        <begin position="109"/>
        <end position="160"/>
    </location>
</feature>
<evidence type="ECO:0000256" key="6">
    <source>
        <dbReference type="ARBA" id="ARBA00023163"/>
    </source>
</evidence>
<dbReference type="InterPro" id="IPR007627">
    <property type="entry name" value="RNA_pol_sigma70_r2"/>
</dbReference>
<protein>
    <submittedName>
        <fullName evidence="9">RNA polymerase sigma-70 factor</fullName>
    </submittedName>
</protein>
<comment type="similarity">
    <text evidence="1">Belongs to the sigma-70 factor family. ECF subfamily.</text>
</comment>
<evidence type="ECO:0000256" key="4">
    <source>
        <dbReference type="ARBA" id="ARBA00023082"/>
    </source>
</evidence>
<dbReference type="InterPro" id="IPR014284">
    <property type="entry name" value="RNA_pol_sigma-70_dom"/>
</dbReference>
<evidence type="ECO:0000259" key="8">
    <source>
        <dbReference type="Pfam" id="PF08281"/>
    </source>
</evidence>
<name>A0ABT8H8F3_MYCAO</name>
<evidence type="ECO:0000313" key="9">
    <source>
        <dbReference type="EMBL" id="MDN4516830.1"/>
    </source>
</evidence>
<dbReference type="Pfam" id="PF04542">
    <property type="entry name" value="Sigma70_r2"/>
    <property type="match status" value="1"/>
</dbReference>
<dbReference type="InterPro" id="IPR013249">
    <property type="entry name" value="RNA_pol_sigma70_r4_t2"/>
</dbReference>
<dbReference type="PANTHER" id="PTHR30173:SF36">
    <property type="entry name" value="ECF RNA POLYMERASE SIGMA FACTOR SIGJ"/>
    <property type="match status" value="1"/>
</dbReference>
<dbReference type="InterPro" id="IPR014303">
    <property type="entry name" value="RNA_pol_sigma-70_ECF"/>
</dbReference>
<dbReference type="Proteomes" id="UP001172687">
    <property type="component" value="Unassembled WGS sequence"/>
</dbReference>
<dbReference type="Gene3D" id="1.10.1740.10">
    <property type="match status" value="1"/>
</dbReference>
<comment type="subunit">
    <text evidence="2">Interacts transiently with the RNA polymerase catalytic core formed by RpoA, RpoB, RpoC and RpoZ (2 alpha, 1 beta, 1 beta' and 1 omega subunit) to form the RNA polymerase holoenzyme that can initiate transcription.</text>
</comment>